<dbReference type="AlphaFoldDB" id="A0A2T8KQG8"/>
<evidence type="ECO:0000256" key="1">
    <source>
        <dbReference type="SAM" id="MobiDB-lite"/>
    </source>
</evidence>
<dbReference type="EMBL" id="CM008047">
    <property type="protein sequence ID" value="PVH64390.1"/>
    <property type="molecule type" value="Genomic_DNA"/>
</dbReference>
<dbReference type="Gramene" id="PVH64390">
    <property type="protein sequence ID" value="PVH64390"/>
    <property type="gene ID" value="PAHAL_2G256600"/>
</dbReference>
<protein>
    <submittedName>
        <fullName evidence="2">Uncharacterized protein</fullName>
    </submittedName>
</protein>
<proteinExistence type="predicted"/>
<dbReference type="Proteomes" id="UP000243499">
    <property type="component" value="Chromosome 2"/>
</dbReference>
<reference evidence="2" key="1">
    <citation type="submission" date="2018-04" db="EMBL/GenBank/DDBJ databases">
        <title>WGS assembly of Panicum hallii.</title>
        <authorList>
            <person name="Lovell J."/>
            <person name="Jenkins J."/>
            <person name="Lowry D."/>
            <person name="Mamidi S."/>
            <person name="Sreedasyam A."/>
            <person name="Weng X."/>
            <person name="Barry K."/>
            <person name="Bonette J."/>
            <person name="Campitelli B."/>
            <person name="Daum C."/>
            <person name="Gordon S."/>
            <person name="Gould B."/>
            <person name="Lipzen A."/>
            <person name="Macqueen A."/>
            <person name="Palacio-Mejia J."/>
            <person name="Plott C."/>
            <person name="Shakirov E."/>
            <person name="Shu S."/>
            <person name="Yoshinaga Y."/>
            <person name="Zane M."/>
            <person name="Rokhsar D."/>
            <person name="Grimwood J."/>
            <person name="Schmutz J."/>
            <person name="Juenger T."/>
        </authorList>
    </citation>
    <scope>NUCLEOTIDE SEQUENCE [LARGE SCALE GENOMIC DNA]</scope>
    <source>
        <strain evidence="2">FIL2</strain>
    </source>
</reference>
<accession>A0A2T8KQG8</accession>
<sequence length="82" mass="8796">MDGPLVCCAQAEGFASCRCSVGGLVGPVNTWVLISPHMNGSKGSPARNFYDTSPEATRNRDTPQEALFRSSLPPLNNRSSNR</sequence>
<organism evidence="2">
    <name type="scientific">Panicum hallii</name>
    <dbReference type="NCBI Taxonomy" id="206008"/>
    <lineage>
        <taxon>Eukaryota</taxon>
        <taxon>Viridiplantae</taxon>
        <taxon>Streptophyta</taxon>
        <taxon>Embryophyta</taxon>
        <taxon>Tracheophyta</taxon>
        <taxon>Spermatophyta</taxon>
        <taxon>Magnoliopsida</taxon>
        <taxon>Liliopsida</taxon>
        <taxon>Poales</taxon>
        <taxon>Poaceae</taxon>
        <taxon>PACMAD clade</taxon>
        <taxon>Panicoideae</taxon>
        <taxon>Panicodae</taxon>
        <taxon>Paniceae</taxon>
        <taxon>Panicinae</taxon>
        <taxon>Panicum</taxon>
        <taxon>Panicum sect. Panicum</taxon>
    </lineage>
</organism>
<gene>
    <name evidence="2" type="ORF">PAHAL_2G256600</name>
</gene>
<name>A0A2T8KQG8_9POAL</name>
<evidence type="ECO:0000313" key="2">
    <source>
        <dbReference type="EMBL" id="PVH64390.1"/>
    </source>
</evidence>
<feature type="region of interest" description="Disordered" evidence="1">
    <location>
        <begin position="38"/>
        <end position="82"/>
    </location>
</feature>
<feature type="compositionally biased region" description="Low complexity" evidence="1">
    <location>
        <begin position="69"/>
        <end position="82"/>
    </location>
</feature>